<organism evidence="1 2">
    <name type="scientific">Candidatus Gottesmanbacteria bacterium GW2011_GWC2_39_8</name>
    <dbReference type="NCBI Taxonomy" id="1618450"/>
    <lineage>
        <taxon>Bacteria</taxon>
        <taxon>Candidatus Gottesmaniibacteriota</taxon>
    </lineage>
</organism>
<reference evidence="1 2" key="1">
    <citation type="journal article" date="2015" name="Nature">
        <title>rRNA introns, odd ribosomes, and small enigmatic genomes across a large radiation of phyla.</title>
        <authorList>
            <person name="Brown C.T."/>
            <person name="Hug L.A."/>
            <person name="Thomas B.C."/>
            <person name="Sharon I."/>
            <person name="Castelle C.J."/>
            <person name="Singh A."/>
            <person name="Wilkins M.J."/>
            <person name="Williams K.H."/>
            <person name="Banfield J.F."/>
        </authorList>
    </citation>
    <scope>NUCLEOTIDE SEQUENCE [LARGE SCALE GENOMIC DNA]</scope>
</reference>
<dbReference type="InterPro" id="IPR013321">
    <property type="entry name" value="Arc_rbn_hlx_hlx"/>
</dbReference>
<evidence type="ECO:0000313" key="1">
    <source>
        <dbReference type="EMBL" id="KKR29871.1"/>
    </source>
</evidence>
<sequence>MPNNTVKIAISLPKQEYQFLEKFRRKLGISRSAMIDKAISFWLKRQQDEELIKEYEDSYKKKPENVSEIIALEKAGLEALSEEGGWR</sequence>
<dbReference type="Gene3D" id="1.10.1220.10">
    <property type="entry name" value="Met repressor-like"/>
    <property type="match status" value="1"/>
</dbReference>
<dbReference type="SUPFAM" id="SSF47598">
    <property type="entry name" value="Ribbon-helix-helix"/>
    <property type="match status" value="1"/>
</dbReference>
<comment type="caution">
    <text evidence="1">The sequence shown here is derived from an EMBL/GenBank/DDBJ whole genome shotgun (WGS) entry which is preliminary data.</text>
</comment>
<dbReference type="AlphaFoldDB" id="A0A0G0PXK9"/>
<dbReference type="EMBL" id="LBXN01000113">
    <property type="protein sequence ID" value="KKR29871.1"/>
    <property type="molecule type" value="Genomic_DNA"/>
</dbReference>
<protein>
    <submittedName>
        <fullName evidence="1">Ribbon-helix-helix protein, copG family protein</fullName>
    </submittedName>
</protein>
<gene>
    <name evidence="1" type="ORF">UT63_C0113G0002</name>
</gene>
<evidence type="ECO:0000313" key="2">
    <source>
        <dbReference type="Proteomes" id="UP000034539"/>
    </source>
</evidence>
<proteinExistence type="predicted"/>
<accession>A0A0G0PXK9</accession>
<name>A0A0G0PXK9_9BACT</name>
<dbReference type="Proteomes" id="UP000034539">
    <property type="component" value="Unassembled WGS sequence"/>
</dbReference>
<dbReference type="GO" id="GO:0006355">
    <property type="term" value="P:regulation of DNA-templated transcription"/>
    <property type="evidence" value="ECO:0007669"/>
    <property type="project" value="InterPro"/>
</dbReference>
<dbReference type="InterPro" id="IPR010985">
    <property type="entry name" value="Ribbon_hlx_hlx"/>
</dbReference>